<sequence>MELFIQAVMESLQEGTIPLAYLLLLIWSFNGPLRISGLKQSWSRKNIIVPLNNNRSTTNSRAIEAYCSRMLFGKAIKRKVCPDDSEDAYVPFSI</sequence>
<keyword evidence="1" id="KW-0472">Membrane</keyword>
<gene>
    <name evidence="2" type="ORF">AB1471_03100</name>
</gene>
<dbReference type="RefSeq" id="WP_367778136.1">
    <property type="nucleotide sequence ID" value="NZ_JBFMIA010000002.1"/>
</dbReference>
<evidence type="ECO:0000256" key="1">
    <source>
        <dbReference type="SAM" id="Phobius"/>
    </source>
</evidence>
<feature type="transmembrane region" description="Helical" evidence="1">
    <location>
        <begin position="16"/>
        <end position="35"/>
    </location>
</feature>
<dbReference type="EMBL" id="JBFMIA010000002">
    <property type="protein sequence ID" value="MEW9500785.1"/>
    <property type="molecule type" value="Genomic_DNA"/>
</dbReference>
<keyword evidence="1" id="KW-0812">Transmembrane</keyword>
<accession>A0ABV3Q0C0</accession>
<comment type="caution">
    <text evidence="2">The sequence shown here is derived from an EMBL/GenBank/DDBJ whole genome shotgun (WGS) entry which is preliminary data.</text>
</comment>
<keyword evidence="1" id="KW-1133">Transmembrane helix</keyword>
<evidence type="ECO:0000313" key="2">
    <source>
        <dbReference type="EMBL" id="MEW9500785.1"/>
    </source>
</evidence>
<dbReference type="Proteomes" id="UP001556040">
    <property type="component" value="Unassembled WGS sequence"/>
</dbReference>
<keyword evidence="3" id="KW-1185">Reference proteome</keyword>
<reference evidence="2 3" key="1">
    <citation type="journal article" date="1979" name="Int. J. Syst. Evol. Microbiol.">
        <title>Bacillus globisporus subsp. marinus subsp. nov.</title>
        <authorList>
            <person name="Liu H."/>
        </authorList>
    </citation>
    <scope>NUCLEOTIDE SEQUENCE [LARGE SCALE GENOMIC DNA]</scope>
    <source>
        <strain evidence="2 3">DSM 1297</strain>
    </source>
</reference>
<proteinExistence type="predicted"/>
<protein>
    <submittedName>
        <fullName evidence="2">Uncharacterized protein</fullName>
    </submittedName>
</protein>
<name>A0ABV3Q0C0_9BACL</name>
<evidence type="ECO:0000313" key="3">
    <source>
        <dbReference type="Proteomes" id="UP001556040"/>
    </source>
</evidence>
<organism evidence="2 3">
    <name type="scientific">Jeotgalibacillus marinus</name>
    <dbReference type="NCBI Taxonomy" id="86667"/>
    <lineage>
        <taxon>Bacteria</taxon>
        <taxon>Bacillati</taxon>
        <taxon>Bacillota</taxon>
        <taxon>Bacilli</taxon>
        <taxon>Bacillales</taxon>
        <taxon>Caryophanaceae</taxon>
        <taxon>Jeotgalibacillus</taxon>
    </lineage>
</organism>